<proteinExistence type="predicted"/>
<accession>A0ABN1G644</accession>
<feature type="transmembrane region" description="Helical" evidence="1">
    <location>
        <begin position="28"/>
        <end position="46"/>
    </location>
</feature>
<organism evidence="2 3">
    <name type="scientific">Virgibacillus siamensis</name>
    <dbReference type="NCBI Taxonomy" id="480071"/>
    <lineage>
        <taxon>Bacteria</taxon>
        <taxon>Bacillati</taxon>
        <taxon>Bacillota</taxon>
        <taxon>Bacilli</taxon>
        <taxon>Bacillales</taxon>
        <taxon>Bacillaceae</taxon>
        <taxon>Virgibacillus</taxon>
    </lineage>
</organism>
<gene>
    <name evidence="2" type="ORF">GCM10009001_22320</name>
</gene>
<keyword evidence="1" id="KW-1133">Transmembrane helix</keyword>
<keyword evidence="1" id="KW-0812">Transmembrane</keyword>
<feature type="transmembrane region" description="Helical" evidence="1">
    <location>
        <begin position="6"/>
        <end position="23"/>
    </location>
</feature>
<protein>
    <submittedName>
        <fullName evidence="2">Uncharacterized protein</fullName>
    </submittedName>
</protein>
<keyword evidence="1" id="KW-0472">Membrane</keyword>
<keyword evidence="3" id="KW-1185">Reference proteome</keyword>
<sequence length="78" mass="8672">MLIQIGLFAAFFAVVWLLSRAFGENKKYFFVGLGALALLFAFVTNINSLGERSFLTMLILCSTGIIVAYKTMSQKKAR</sequence>
<dbReference type="EMBL" id="BAAADS010000016">
    <property type="protein sequence ID" value="GAA0604654.1"/>
    <property type="molecule type" value="Genomic_DNA"/>
</dbReference>
<comment type="caution">
    <text evidence="2">The sequence shown here is derived from an EMBL/GenBank/DDBJ whole genome shotgun (WGS) entry which is preliminary data.</text>
</comment>
<evidence type="ECO:0000313" key="3">
    <source>
        <dbReference type="Proteomes" id="UP001500866"/>
    </source>
</evidence>
<evidence type="ECO:0000256" key="1">
    <source>
        <dbReference type="SAM" id="Phobius"/>
    </source>
</evidence>
<feature type="transmembrane region" description="Helical" evidence="1">
    <location>
        <begin position="52"/>
        <end position="69"/>
    </location>
</feature>
<dbReference type="RefSeq" id="WP_343813070.1">
    <property type="nucleotide sequence ID" value="NZ_BAAADS010000016.1"/>
</dbReference>
<evidence type="ECO:0000313" key="2">
    <source>
        <dbReference type="EMBL" id="GAA0604654.1"/>
    </source>
</evidence>
<reference evidence="2 3" key="1">
    <citation type="journal article" date="2019" name="Int. J. Syst. Evol. Microbiol.">
        <title>The Global Catalogue of Microorganisms (GCM) 10K type strain sequencing project: providing services to taxonomists for standard genome sequencing and annotation.</title>
        <authorList>
            <consortium name="The Broad Institute Genomics Platform"/>
            <consortium name="The Broad Institute Genome Sequencing Center for Infectious Disease"/>
            <person name="Wu L."/>
            <person name="Ma J."/>
        </authorList>
    </citation>
    <scope>NUCLEOTIDE SEQUENCE [LARGE SCALE GENOMIC DNA]</scope>
    <source>
        <strain evidence="2 3">JCM 15395</strain>
    </source>
</reference>
<dbReference type="Proteomes" id="UP001500866">
    <property type="component" value="Unassembled WGS sequence"/>
</dbReference>
<name>A0ABN1G644_9BACI</name>